<keyword evidence="1" id="KW-1133">Transmembrane helix</keyword>
<keyword evidence="2" id="KW-0489">Methyltransferase</keyword>
<dbReference type="GO" id="GO:0008168">
    <property type="term" value="F:methyltransferase activity"/>
    <property type="evidence" value="ECO:0007669"/>
    <property type="project" value="UniProtKB-KW"/>
</dbReference>
<feature type="transmembrane region" description="Helical" evidence="1">
    <location>
        <begin position="54"/>
        <end position="71"/>
    </location>
</feature>
<protein>
    <submittedName>
        <fullName evidence="2">Methyltransferase</fullName>
    </submittedName>
</protein>
<sequence>MFFNKKQIDKLLDDHTEEEQKETKSKVNTSFIIVFYFSILLSICTFFFDYRYFLITLFGPTILVTFISPPLQIKKGIYRIFSAIYLILLITVTFFWLK</sequence>
<gene>
    <name evidence="2" type="ORF">BW143_20460</name>
</gene>
<keyword evidence="2" id="KW-0808">Transferase</keyword>
<accession>A0A1R1RY88</accession>
<feature type="transmembrane region" description="Helical" evidence="1">
    <location>
        <begin position="78"/>
        <end position="97"/>
    </location>
</feature>
<accession>A0A1R1Q978</accession>
<comment type="caution">
    <text evidence="2">The sequence shown here is derived from an EMBL/GenBank/DDBJ whole genome shotgun (WGS) entry which is preliminary data.</text>
</comment>
<proteinExistence type="predicted"/>
<evidence type="ECO:0000256" key="1">
    <source>
        <dbReference type="SAM" id="Phobius"/>
    </source>
</evidence>
<feature type="transmembrane region" description="Helical" evidence="1">
    <location>
        <begin position="30"/>
        <end position="48"/>
    </location>
</feature>
<dbReference type="Proteomes" id="UP000187367">
    <property type="component" value="Unassembled WGS sequence"/>
</dbReference>
<name>A0A1R1Q978_9BACI</name>
<dbReference type="GO" id="GO:0032259">
    <property type="term" value="P:methylation"/>
    <property type="evidence" value="ECO:0007669"/>
    <property type="project" value="UniProtKB-KW"/>
</dbReference>
<dbReference type="EMBL" id="MTJL01000048">
    <property type="protein sequence ID" value="OMH99120.1"/>
    <property type="molecule type" value="Genomic_DNA"/>
</dbReference>
<keyword evidence="1" id="KW-0472">Membrane</keyword>
<organism evidence="2 3">
    <name type="scientific">Bacillus swezeyi</name>
    <dbReference type="NCBI Taxonomy" id="1925020"/>
    <lineage>
        <taxon>Bacteria</taxon>
        <taxon>Bacillati</taxon>
        <taxon>Bacillota</taxon>
        <taxon>Bacilli</taxon>
        <taxon>Bacillales</taxon>
        <taxon>Bacillaceae</taxon>
        <taxon>Bacillus</taxon>
    </lineage>
</organism>
<dbReference type="RefSeq" id="WP_076761090.1">
    <property type="nucleotide sequence ID" value="NZ_JARMMI010000003.1"/>
</dbReference>
<keyword evidence="1" id="KW-0812">Transmembrane</keyword>
<evidence type="ECO:0000313" key="3">
    <source>
        <dbReference type="Proteomes" id="UP000187367"/>
    </source>
</evidence>
<keyword evidence="3" id="KW-1185">Reference proteome</keyword>
<evidence type="ECO:0000313" key="2">
    <source>
        <dbReference type="EMBL" id="OMH99120.1"/>
    </source>
</evidence>
<dbReference type="AlphaFoldDB" id="A0A1R1Q978"/>
<reference evidence="2 3" key="1">
    <citation type="submission" date="2017-01" db="EMBL/GenBank/DDBJ databases">
        <title>Bacillus phylogenomics.</title>
        <authorList>
            <person name="Dunlap C."/>
        </authorList>
    </citation>
    <scope>NUCLEOTIDE SEQUENCE [LARGE SCALE GENOMIC DNA]</scope>
    <source>
        <strain evidence="2 3">NRRL B-41282</strain>
    </source>
</reference>